<dbReference type="CDD" id="cd04301">
    <property type="entry name" value="NAT_SF"/>
    <property type="match status" value="1"/>
</dbReference>
<keyword evidence="1 4" id="KW-0808">Transferase</keyword>
<evidence type="ECO:0000313" key="5">
    <source>
        <dbReference type="Proteomes" id="UP000594468"/>
    </source>
</evidence>
<evidence type="ECO:0000313" key="4">
    <source>
        <dbReference type="EMBL" id="QPC82951.1"/>
    </source>
</evidence>
<organism evidence="4 5">
    <name type="scientific">Phototrophicus methaneseepsis</name>
    <dbReference type="NCBI Taxonomy" id="2710758"/>
    <lineage>
        <taxon>Bacteria</taxon>
        <taxon>Bacillati</taxon>
        <taxon>Chloroflexota</taxon>
        <taxon>Candidatus Thermofontia</taxon>
        <taxon>Phototrophicales</taxon>
        <taxon>Phototrophicaceae</taxon>
        <taxon>Phototrophicus</taxon>
    </lineage>
</organism>
<keyword evidence="5" id="KW-1185">Reference proteome</keyword>
<dbReference type="AlphaFoldDB" id="A0A7S8IEU3"/>
<dbReference type="InterPro" id="IPR016181">
    <property type="entry name" value="Acyl_CoA_acyltransferase"/>
</dbReference>
<gene>
    <name evidence="4" type="ORF">G4Y79_00835</name>
</gene>
<proteinExistence type="predicted"/>
<dbReference type="InterPro" id="IPR000182">
    <property type="entry name" value="GNAT_dom"/>
</dbReference>
<dbReference type="RefSeq" id="WP_195171020.1">
    <property type="nucleotide sequence ID" value="NZ_CP062983.1"/>
</dbReference>
<keyword evidence="2" id="KW-0012">Acyltransferase</keyword>
<reference evidence="4 5" key="1">
    <citation type="submission" date="2020-02" db="EMBL/GenBank/DDBJ databases">
        <authorList>
            <person name="Zheng R.K."/>
            <person name="Sun C.M."/>
        </authorList>
    </citation>
    <scope>NUCLEOTIDE SEQUENCE [LARGE SCALE GENOMIC DNA]</scope>
    <source>
        <strain evidence="5">rifampicinis</strain>
    </source>
</reference>
<accession>A0A7S8IEU3</accession>
<dbReference type="Gene3D" id="3.40.630.30">
    <property type="match status" value="1"/>
</dbReference>
<evidence type="ECO:0000256" key="2">
    <source>
        <dbReference type="ARBA" id="ARBA00023315"/>
    </source>
</evidence>
<dbReference type="PANTHER" id="PTHR43877">
    <property type="entry name" value="AMINOALKYLPHOSPHONATE N-ACETYLTRANSFERASE-RELATED-RELATED"/>
    <property type="match status" value="1"/>
</dbReference>
<name>A0A7S8IEU3_9CHLR</name>
<evidence type="ECO:0000256" key="1">
    <source>
        <dbReference type="ARBA" id="ARBA00022679"/>
    </source>
</evidence>
<evidence type="ECO:0000259" key="3">
    <source>
        <dbReference type="PROSITE" id="PS51186"/>
    </source>
</evidence>
<protein>
    <submittedName>
        <fullName evidence="4">GNAT family N-acetyltransferase</fullName>
    </submittedName>
</protein>
<dbReference type="KEGG" id="pmet:G4Y79_00835"/>
<dbReference type="GO" id="GO:0016747">
    <property type="term" value="F:acyltransferase activity, transferring groups other than amino-acyl groups"/>
    <property type="evidence" value="ECO:0007669"/>
    <property type="project" value="InterPro"/>
</dbReference>
<sequence>MAVIVKPEMADSHVAQALIRELSVELGAMYGDEGDGGFVPADAMLPRSVFLVAWVDDQPAGCGALRPMEDASIGEIKRMFVRQPMRGQGISRHLLEALEANARQFGYTRLKLETGVLQPQAIGLYESAGFYICPCYGEYKDDPLSVCYEKTLIS</sequence>
<dbReference type="InterPro" id="IPR050832">
    <property type="entry name" value="Bact_Acetyltransf"/>
</dbReference>
<dbReference type="Proteomes" id="UP000594468">
    <property type="component" value="Chromosome"/>
</dbReference>
<dbReference type="SUPFAM" id="SSF55729">
    <property type="entry name" value="Acyl-CoA N-acyltransferases (Nat)"/>
    <property type="match status" value="1"/>
</dbReference>
<dbReference type="PANTHER" id="PTHR43877:SF2">
    <property type="entry name" value="AMINOALKYLPHOSPHONATE N-ACETYLTRANSFERASE-RELATED"/>
    <property type="match status" value="1"/>
</dbReference>
<dbReference type="Pfam" id="PF00583">
    <property type="entry name" value="Acetyltransf_1"/>
    <property type="match status" value="1"/>
</dbReference>
<feature type="domain" description="N-acetyltransferase" evidence="3">
    <location>
        <begin position="2"/>
        <end position="153"/>
    </location>
</feature>
<dbReference type="PROSITE" id="PS51186">
    <property type="entry name" value="GNAT"/>
    <property type="match status" value="1"/>
</dbReference>
<dbReference type="EMBL" id="CP062983">
    <property type="protein sequence ID" value="QPC82951.1"/>
    <property type="molecule type" value="Genomic_DNA"/>
</dbReference>